<proteinExistence type="predicted"/>
<dbReference type="InterPro" id="IPR032675">
    <property type="entry name" value="LRR_dom_sf"/>
</dbReference>
<dbReference type="InterPro" id="IPR001810">
    <property type="entry name" value="F-box_dom"/>
</dbReference>
<dbReference type="Pfam" id="PF12937">
    <property type="entry name" value="F-box-like"/>
    <property type="match status" value="1"/>
</dbReference>
<evidence type="ECO:0000256" key="1">
    <source>
        <dbReference type="SAM" id="MobiDB-lite"/>
    </source>
</evidence>
<dbReference type="EMBL" id="JAAAXW010000111">
    <property type="protein sequence ID" value="KAF9543510.1"/>
    <property type="molecule type" value="Genomic_DNA"/>
</dbReference>
<comment type="caution">
    <text evidence="3">The sequence shown here is derived from an EMBL/GenBank/DDBJ whole genome shotgun (WGS) entry which is preliminary data.</text>
</comment>
<protein>
    <recommendedName>
        <fullName evidence="2">F-box domain-containing protein</fullName>
    </recommendedName>
</protein>
<evidence type="ECO:0000313" key="3">
    <source>
        <dbReference type="EMBL" id="KAF9543510.1"/>
    </source>
</evidence>
<evidence type="ECO:0000259" key="2">
    <source>
        <dbReference type="Pfam" id="PF12937"/>
    </source>
</evidence>
<sequence>MPRKKNPYLSPQDIVALLSPQQHLPISPSALTTQSPSIISAFGNSLIVDLILEYLSSKDIGAYRAVCKTWNAVAQSHRWRSISVSQRLYDGYNPHVDRYWSLPYLWWATLNNDKLYNRVPRNYFGGRPTLKSVISSQQKELVRRNIFQVRSLKIDYSGHSLLDLPFTNLTRFCMDCRYGFTKYPIQERIVTANKDQQFKEAALQLIAQNPRLQDIDISYVENLANPRARDPSLSSFAISVLLALRQPHQKHQSSSSSSIIVSSSSLYSLKLVCHGAQSLENLCSIIENCPPSLKELTLQSHCEGRLSIPVSDPVIIQRRLESIKNNSNSNSANPSTNPSANTSASRHQRVPSLRLLDISWIDLKGRNELAAHSPGFFFYPLLSCFPDLQELYVPYGITHQYNSEGRLSHNCTDKVLISTLALNCPALTTINFGYNLIAEEHMFRFVKLMPEALQELTTKIEPGYFDRVIPTLLRRSGPSLQVLRFNERHFDGSSARSTYIADILSACPRLKTLVVLPPWGCHTGSIDTNVGLQDLLSAEWVCSGLETLSICIRDLAEYEVEREMDKDGNHSSPSDTDAELALYLRQIHNVSEFHRRLKAMSPSLQTLDLTWNPLCQDISYDPYSHDISFPDNLRWMNLKWFPVSGSVKSTTTALEVVIQRQLEKKSDLSLQRKLQDSGVFVCEIRMRNYGGYPFYSSWYYGSWEDSGYENYFYEEVSFDDVHDAYKSRSSRRIHEEMKRKK</sequence>
<feature type="domain" description="F-box" evidence="2">
    <location>
        <begin position="50"/>
        <end position="83"/>
    </location>
</feature>
<dbReference type="SUPFAM" id="SSF81383">
    <property type="entry name" value="F-box domain"/>
    <property type="match status" value="1"/>
</dbReference>
<organism evidence="3 4">
    <name type="scientific">Mortierella hygrophila</name>
    <dbReference type="NCBI Taxonomy" id="979708"/>
    <lineage>
        <taxon>Eukaryota</taxon>
        <taxon>Fungi</taxon>
        <taxon>Fungi incertae sedis</taxon>
        <taxon>Mucoromycota</taxon>
        <taxon>Mortierellomycotina</taxon>
        <taxon>Mortierellomycetes</taxon>
        <taxon>Mortierellales</taxon>
        <taxon>Mortierellaceae</taxon>
        <taxon>Mortierella</taxon>
    </lineage>
</organism>
<gene>
    <name evidence="3" type="ORF">EC957_000786</name>
</gene>
<feature type="compositionally biased region" description="Low complexity" evidence="1">
    <location>
        <begin position="325"/>
        <end position="345"/>
    </location>
</feature>
<dbReference type="SUPFAM" id="SSF52047">
    <property type="entry name" value="RNI-like"/>
    <property type="match status" value="1"/>
</dbReference>
<name>A0A9P6K2Q3_9FUNG</name>
<accession>A0A9P6K2Q3</accession>
<dbReference type="Proteomes" id="UP000723463">
    <property type="component" value="Unassembled WGS sequence"/>
</dbReference>
<evidence type="ECO:0000313" key="4">
    <source>
        <dbReference type="Proteomes" id="UP000723463"/>
    </source>
</evidence>
<keyword evidence="4" id="KW-1185">Reference proteome</keyword>
<dbReference type="Gene3D" id="3.80.10.10">
    <property type="entry name" value="Ribonuclease Inhibitor"/>
    <property type="match status" value="1"/>
</dbReference>
<dbReference type="InterPro" id="IPR036047">
    <property type="entry name" value="F-box-like_dom_sf"/>
</dbReference>
<feature type="region of interest" description="Disordered" evidence="1">
    <location>
        <begin position="325"/>
        <end position="348"/>
    </location>
</feature>
<reference evidence="3" key="1">
    <citation type="journal article" date="2020" name="Fungal Divers.">
        <title>Resolving the Mortierellaceae phylogeny through synthesis of multi-gene phylogenetics and phylogenomics.</title>
        <authorList>
            <person name="Vandepol N."/>
            <person name="Liber J."/>
            <person name="Desiro A."/>
            <person name="Na H."/>
            <person name="Kennedy M."/>
            <person name="Barry K."/>
            <person name="Grigoriev I.V."/>
            <person name="Miller A.N."/>
            <person name="O'Donnell K."/>
            <person name="Stajich J.E."/>
            <person name="Bonito G."/>
        </authorList>
    </citation>
    <scope>NUCLEOTIDE SEQUENCE</scope>
    <source>
        <strain evidence="3">NRRL 2591</strain>
    </source>
</reference>
<dbReference type="AlphaFoldDB" id="A0A9P6K2Q3"/>